<protein>
    <submittedName>
        <fullName evidence="1">Uncharacterized protein</fullName>
    </submittedName>
</protein>
<evidence type="ECO:0000313" key="2">
    <source>
        <dbReference type="Proteomes" id="UP000078397"/>
    </source>
</evidence>
<organism evidence="1 2">
    <name type="scientific">Pochonia chlamydosporia 170</name>
    <dbReference type="NCBI Taxonomy" id="1380566"/>
    <lineage>
        <taxon>Eukaryota</taxon>
        <taxon>Fungi</taxon>
        <taxon>Dikarya</taxon>
        <taxon>Ascomycota</taxon>
        <taxon>Pezizomycotina</taxon>
        <taxon>Sordariomycetes</taxon>
        <taxon>Hypocreomycetidae</taxon>
        <taxon>Hypocreales</taxon>
        <taxon>Clavicipitaceae</taxon>
        <taxon>Pochonia</taxon>
    </lineage>
</organism>
<name>A0A179FRG2_METCM</name>
<evidence type="ECO:0000313" key="1">
    <source>
        <dbReference type="EMBL" id="OAQ68215.1"/>
    </source>
</evidence>
<dbReference type="Proteomes" id="UP000078397">
    <property type="component" value="Unassembled WGS sequence"/>
</dbReference>
<dbReference type="GeneID" id="28857544"/>
<dbReference type="KEGG" id="pchm:VFPPC_15797"/>
<proteinExistence type="predicted"/>
<sequence length="112" mass="12691">MSNKSEERTAILAVNPPTYMHQTNQAEYRGQSEYQPKEGDACRASAAVCAHMQVHNWNMPQHLTIGKRKSVTSHIKVQRGSTHYRLNFLCRTMTGHQTIVIAQEKSHSCIVV</sequence>
<reference evidence="1 2" key="1">
    <citation type="journal article" date="2016" name="PLoS Pathog.">
        <title>Biosynthesis of antibiotic leucinostatins in bio-control fungus Purpureocillium lilacinum and their inhibition on phytophthora revealed by genome mining.</title>
        <authorList>
            <person name="Wang G."/>
            <person name="Liu Z."/>
            <person name="Lin R."/>
            <person name="Li E."/>
            <person name="Mao Z."/>
            <person name="Ling J."/>
            <person name="Yang Y."/>
            <person name="Yin W.B."/>
            <person name="Xie B."/>
        </authorList>
    </citation>
    <scope>NUCLEOTIDE SEQUENCE [LARGE SCALE GENOMIC DNA]</scope>
    <source>
        <strain evidence="1">170</strain>
    </source>
</reference>
<dbReference type="AlphaFoldDB" id="A0A179FRG2"/>
<comment type="caution">
    <text evidence="1">The sequence shown here is derived from an EMBL/GenBank/DDBJ whole genome shotgun (WGS) entry which is preliminary data.</text>
</comment>
<dbReference type="EMBL" id="LSBJ02000003">
    <property type="protein sequence ID" value="OAQ68215.1"/>
    <property type="molecule type" value="Genomic_DNA"/>
</dbReference>
<dbReference type="RefSeq" id="XP_018145065.1">
    <property type="nucleotide sequence ID" value="XM_018293550.1"/>
</dbReference>
<accession>A0A179FRG2</accession>
<keyword evidence="2" id="KW-1185">Reference proteome</keyword>
<gene>
    <name evidence="1" type="ORF">VFPPC_15797</name>
</gene>